<dbReference type="GO" id="GO:0009893">
    <property type="term" value="P:positive regulation of metabolic process"/>
    <property type="evidence" value="ECO:0007669"/>
    <property type="project" value="UniProtKB-ARBA"/>
</dbReference>
<dbReference type="CDD" id="cd00086">
    <property type="entry name" value="homeodomain"/>
    <property type="match status" value="1"/>
</dbReference>
<keyword evidence="5" id="KW-1185">Reference proteome</keyword>
<evidence type="ECO:0000313" key="6">
    <source>
        <dbReference type="WBParaSite" id="snap_masked-unitig_45068-processed-gene-0.1-mRNA-1"/>
    </source>
</evidence>
<dbReference type="GO" id="GO:0000978">
    <property type="term" value="F:RNA polymerase II cis-regulatory region sequence-specific DNA binding"/>
    <property type="evidence" value="ECO:0007669"/>
    <property type="project" value="TreeGrafter"/>
</dbReference>
<evidence type="ECO:0000256" key="3">
    <source>
        <dbReference type="ARBA" id="ARBA00023242"/>
    </source>
</evidence>
<evidence type="ECO:0000256" key="2">
    <source>
        <dbReference type="ARBA" id="ARBA00023155"/>
    </source>
</evidence>
<dbReference type="PANTHER" id="PTHR45664:SF12">
    <property type="entry name" value="PANCREAS_DUODENUM HOMEOBOX PROTEIN 1"/>
    <property type="match status" value="1"/>
</dbReference>
<evidence type="ECO:0000256" key="1">
    <source>
        <dbReference type="ARBA" id="ARBA00023125"/>
    </source>
</evidence>
<dbReference type="AlphaFoldDB" id="A0A1I8JS46"/>
<keyword evidence="2" id="KW-0371">Homeobox</keyword>
<feature type="region of interest" description="Disordered" evidence="4">
    <location>
        <begin position="254"/>
        <end position="301"/>
    </location>
</feature>
<feature type="region of interest" description="Disordered" evidence="4">
    <location>
        <begin position="109"/>
        <end position="150"/>
    </location>
</feature>
<reference evidence="6" key="1">
    <citation type="submission" date="2016-11" db="UniProtKB">
        <authorList>
            <consortium name="WormBaseParasite"/>
        </authorList>
    </citation>
    <scope>IDENTIFICATION</scope>
</reference>
<keyword evidence="1" id="KW-0238">DNA-binding</keyword>
<dbReference type="GO" id="GO:0005634">
    <property type="term" value="C:nucleus"/>
    <property type="evidence" value="ECO:0007669"/>
    <property type="project" value="TreeGrafter"/>
</dbReference>
<accession>A0A1I8JS46</accession>
<feature type="compositionally biased region" description="Polar residues" evidence="4">
    <location>
        <begin position="109"/>
        <end position="127"/>
    </location>
</feature>
<sequence length="301" mass="32235">TDLGCIKAEFPNTAYTNAQLVEAEKEFTSSNRYLCRANCRIELASSLNLTERQSKFGSKIGKVQSTLHSISGIPVQTEQLPHPKQHPQHHQHQQMLQAAVWHWIPTAEGASQQRPQQLQPPTVDETTSAAAAQRQQRRGGGSGGVRIRRHTGGTGCQLRLVLQRRKMNNLADAGAVARATRDAGELLSLIHAGCSIIACGLDDCCCCRPLLGTALAQGAQQELQLVGAGVVKSGQAAVHLPVLGSGVRAGCSGGMPHLPSAGLQQPQRPPGAWPGPRERPARTVAGQTDPPRRWPRTAVTR</sequence>
<dbReference type="GO" id="GO:0000981">
    <property type="term" value="F:DNA-binding transcription factor activity, RNA polymerase II-specific"/>
    <property type="evidence" value="ECO:0007669"/>
    <property type="project" value="TreeGrafter"/>
</dbReference>
<name>A0A1I8JS46_9PLAT</name>
<organism evidence="5 6">
    <name type="scientific">Macrostomum lignano</name>
    <dbReference type="NCBI Taxonomy" id="282301"/>
    <lineage>
        <taxon>Eukaryota</taxon>
        <taxon>Metazoa</taxon>
        <taxon>Spiralia</taxon>
        <taxon>Lophotrochozoa</taxon>
        <taxon>Platyhelminthes</taxon>
        <taxon>Rhabditophora</taxon>
        <taxon>Macrostomorpha</taxon>
        <taxon>Macrostomida</taxon>
        <taxon>Macrostomidae</taxon>
        <taxon>Macrostomum</taxon>
    </lineage>
</organism>
<dbReference type="PANTHER" id="PTHR45664">
    <property type="entry name" value="PROTEIN ZERKNUELLT 1-RELATED"/>
    <property type="match status" value="1"/>
</dbReference>
<protein>
    <submittedName>
        <fullName evidence="6">Homeobox domain-containing protein</fullName>
    </submittedName>
</protein>
<evidence type="ECO:0000313" key="5">
    <source>
        <dbReference type="Proteomes" id="UP000095280"/>
    </source>
</evidence>
<keyword evidence="3" id="KW-0539">Nucleus</keyword>
<dbReference type="Proteomes" id="UP000095280">
    <property type="component" value="Unplaced"/>
</dbReference>
<dbReference type="Gene3D" id="1.10.10.60">
    <property type="entry name" value="Homeodomain-like"/>
    <property type="match status" value="1"/>
</dbReference>
<dbReference type="WBParaSite" id="snap_masked-unitig_45068-processed-gene-0.1-mRNA-1">
    <property type="protein sequence ID" value="snap_masked-unitig_45068-processed-gene-0.1-mRNA-1"/>
    <property type="gene ID" value="snap_masked-unitig_45068-processed-gene-0.1"/>
</dbReference>
<dbReference type="InterPro" id="IPR001356">
    <property type="entry name" value="HD"/>
</dbReference>
<proteinExistence type="predicted"/>
<evidence type="ECO:0000256" key="4">
    <source>
        <dbReference type="SAM" id="MobiDB-lite"/>
    </source>
</evidence>